<dbReference type="OrthoDB" id="5289062at2"/>
<feature type="signal peptide" evidence="3">
    <location>
        <begin position="1"/>
        <end position="22"/>
    </location>
</feature>
<evidence type="ECO:0000313" key="6">
    <source>
        <dbReference type="Proteomes" id="UP000298180"/>
    </source>
</evidence>
<dbReference type="EMBL" id="SMLM01000001">
    <property type="protein sequence ID" value="TFZ05735.1"/>
    <property type="molecule type" value="Genomic_DNA"/>
</dbReference>
<dbReference type="Pfam" id="PF13458">
    <property type="entry name" value="Peripla_BP_6"/>
    <property type="match status" value="1"/>
</dbReference>
<feature type="domain" description="Leucine-binding protein" evidence="4">
    <location>
        <begin position="40"/>
        <end position="358"/>
    </location>
</feature>
<gene>
    <name evidence="5" type="ORF">EZ313_03495</name>
</gene>
<feature type="chain" id="PRO_5021192363" evidence="3">
    <location>
        <begin position="23"/>
        <end position="435"/>
    </location>
</feature>
<evidence type="ECO:0000259" key="4">
    <source>
        <dbReference type="Pfam" id="PF13458"/>
    </source>
</evidence>
<dbReference type="InterPro" id="IPR051010">
    <property type="entry name" value="BCAA_transport"/>
</dbReference>
<dbReference type="PANTHER" id="PTHR30483">
    <property type="entry name" value="LEUCINE-SPECIFIC-BINDING PROTEIN"/>
    <property type="match status" value="1"/>
</dbReference>
<reference evidence="5 6" key="1">
    <citation type="submission" date="2019-03" db="EMBL/GenBank/DDBJ databases">
        <title>Ramlibacter henchirensis DSM 14656, whole genome shotgun sequence.</title>
        <authorList>
            <person name="Zhang X."/>
            <person name="Feng G."/>
            <person name="Zhu H."/>
        </authorList>
    </citation>
    <scope>NUCLEOTIDE SEQUENCE [LARGE SCALE GENOMIC DNA]</scope>
    <source>
        <strain evidence="5 6">DSM 14656</strain>
    </source>
</reference>
<evidence type="ECO:0000313" key="5">
    <source>
        <dbReference type="EMBL" id="TFZ05735.1"/>
    </source>
</evidence>
<dbReference type="CDD" id="cd06346">
    <property type="entry name" value="PBP1_ABC_ligand_binding-like"/>
    <property type="match status" value="1"/>
</dbReference>
<keyword evidence="6" id="KW-1185">Reference proteome</keyword>
<dbReference type="InterPro" id="IPR028081">
    <property type="entry name" value="Leu-bd"/>
</dbReference>
<name>A0A4Z0C6N9_9BURK</name>
<sequence length="435" mass="45468">MRITWSLLLAALASAAVLPAVAQAPAASAPAAPGVGCRHTVGMVVSLTGPAGRFGQAASKSVELAFADLNRAAGAAGIAGCQLVHEVRDSQSQGAVAVDQARQLVDLRKVPVIIGSIISSDSIPMATSVTGPAGVVQVSPASSSPTLTRLATEGQTKGWFFRTITSDALQGTAAAKYALDQGLRELAVIHVNNDFGVNMLAEFRKAYEALGGKIHTVTPYNQAQSSYAPEVTRALQSNPPALYLIGYPGDGTTILRTWIQQGGPQRILLNDGMNSADLIKGVGPQFMNNAYGTSSGTTRTPSTEYFGRAYPAMSGGFDANAPAADRSYDAAAIVGLAIARAGKFEAGAIRDAIREVTRPGGEVVHAGPEGFTKALQLIRDRKPVRYVGVIGPVDFDRNGDIVGPFRLWRIQNGEVVTTGQMSAEEVQGVQSKLPR</sequence>
<dbReference type="AlphaFoldDB" id="A0A4Z0C6N9"/>
<evidence type="ECO:0000256" key="2">
    <source>
        <dbReference type="ARBA" id="ARBA00022729"/>
    </source>
</evidence>
<comment type="similarity">
    <text evidence="1">Belongs to the leucine-binding protein family.</text>
</comment>
<accession>A0A4Z0C6N9</accession>
<evidence type="ECO:0000256" key="3">
    <source>
        <dbReference type="SAM" id="SignalP"/>
    </source>
</evidence>
<dbReference type="Gene3D" id="3.40.50.2300">
    <property type="match status" value="2"/>
</dbReference>
<comment type="caution">
    <text evidence="5">The sequence shown here is derived from an EMBL/GenBank/DDBJ whole genome shotgun (WGS) entry which is preliminary data.</text>
</comment>
<keyword evidence="2 3" id="KW-0732">Signal</keyword>
<dbReference type="InterPro" id="IPR028082">
    <property type="entry name" value="Peripla_BP_I"/>
</dbReference>
<protein>
    <submittedName>
        <fullName evidence="5">Amino acid ABC transporter substrate-binding protein</fullName>
    </submittedName>
</protein>
<proteinExistence type="inferred from homology"/>
<organism evidence="5 6">
    <name type="scientific">Ramlibacter henchirensis</name>
    <dbReference type="NCBI Taxonomy" id="204072"/>
    <lineage>
        <taxon>Bacteria</taxon>
        <taxon>Pseudomonadati</taxon>
        <taxon>Pseudomonadota</taxon>
        <taxon>Betaproteobacteria</taxon>
        <taxon>Burkholderiales</taxon>
        <taxon>Comamonadaceae</taxon>
        <taxon>Ramlibacter</taxon>
    </lineage>
</organism>
<dbReference type="SUPFAM" id="SSF53822">
    <property type="entry name" value="Periplasmic binding protein-like I"/>
    <property type="match status" value="1"/>
</dbReference>
<dbReference type="PANTHER" id="PTHR30483:SF6">
    <property type="entry name" value="PERIPLASMIC BINDING PROTEIN OF ABC TRANSPORTER FOR NATURAL AMINO ACIDS"/>
    <property type="match status" value="1"/>
</dbReference>
<dbReference type="Proteomes" id="UP000298180">
    <property type="component" value="Unassembled WGS sequence"/>
</dbReference>
<dbReference type="RefSeq" id="WP_135261817.1">
    <property type="nucleotide sequence ID" value="NZ_SMLM01000001.1"/>
</dbReference>
<evidence type="ECO:0000256" key="1">
    <source>
        <dbReference type="ARBA" id="ARBA00010062"/>
    </source>
</evidence>